<reference evidence="1 2" key="1">
    <citation type="submission" date="2024-03" db="EMBL/GenBank/DDBJ databases">
        <authorList>
            <person name="Jo J.-H."/>
        </authorList>
    </citation>
    <scope>NUCLEOTIDE SEQUENCE [LARGE SCALE GENOMIC DNA]</scope>
    <source>
        <strain evidence="1 2">AS3R-12</strain>
    </source>
</reference>
<accession>A0ABU8SA37</accession>
<proteinExistence type="predicted"/>
<dbReference type="Proteomes" id="UP001379235">
    <property type="component" value="Unassembled WGS sequence"/>
</dbReference>
<protein>
    <submittedName>
        <fullName evidence="1">Uncharacterized protein</fullName>
    </submittedName>
</protein>
<organism evidence="1 2">
    <name type="scientific">Novosphingobium aquae</name>
    <dbReference type="NCBI Taxonomy" id="3133435"/>
    <lineage>
        <taxon>Bacteria</taxon>
        <taxon>Pseudomonadati</taxon>
        <taxon>Pseudomonadota</taxon>
        <taxon>Alphaproteobacteria</taxon>
        <taxon>Sphingomonadales</taxon>
        <taxon>Sphingomonadaceae</taxon>
        <taxon>Novosphingobium</taxon>
    </lineage>
</organism>
<evidence type="ECO:0000313" key="1">
    <source>
        <dbReference type="EMBL" id="MEJ6010828.1"/>
    </source>
</evidence>
<sequence>MNDGPAKALSHRVRAAPIAMRSQAGVDVAANRETSSMTAPVSTVSDTTHDRLRIGFS</sequence>
<evidence type="ECO:0000313" key="2">
    <source>
        <dbReference type="Proteomes" id="UP001379235"/>
    </source>
</evidence>
<dbReference type="RefSeq" id="WP_339967652.1">
    <property type="nucleotide sequence ID" value="NZ_JBBHJY010000006.1"/>
</dbReference>
<gene>
    <name evidence="1" type="ORF">WG900_12970</name>
</gene>
<name>A0ABU8SA37_9SPHN</name>
<keyword evidence="2" id="KW-1185">Reference proteome</keyword>
<dbReference type="EMBL" id="JBBHJY010000006">
    <property type="protein sequence ID" value="MEJ6010828.1"/>
    <property type="molecule type" value="Genomic_DNA"/>
</dbReference>
<comment type="caution">
    <text evidence="1">The sequence shown here is derived from an EMBL/GenBank/DDBJ whole genome shotgun (WGS) entry which is preliminary data.</text>
</comment>